<dbReference type="CDD" id="cd17580">
    <property type="entry name" value="REC_2_DhkD-like"/>
    <property type="match status" value="1"/>
</dbReference>
<evidence type="ECO:0000313" key="14">
    <source>
        <dbReference type="EMBL" id="RQP23013.1"/>
    </source>
</evidence>
<accession>A0A3N7HN26</accession>
<evidence type="ECO:0000256" key="4">
    <source>
        <dbReference type="ARBA" id="ARBA00022553"/>
    </source>
</evidence>
<comment type="subcellular location">
    <subcellularLocation>
        <location evidence="2">Cell inner membrane</location>
        <topology evidence="2">Multi-pass membrane protein</topology>
    </subcellularLocation>
</comment>
<dbReference type="PROSITE" id="PS50113">
    <property type="entry name" value="PAC"/>
    <property type="match status" value="1"/>
</dbReference>
<dbReference type="SMART" id="SM00448">
    <property type="entry name" value="REC"/>
    <property type="match status" value="1"/>
</dbReference>
<evidence type="ECO:0000259" key="13">
    <source>
        <dbReference type="PROSITE" id="PS50113"/>
    </source>
</evidence>
<dbReference type="Gene3D" id="3.30.565.10">
    <property type="entry name" value="Histidine kinase-like ATPase, C-terminal domain"/>
    <property type="match status" value="1"/>
</dbReference>
<comment type="caution">
    <text evidence="14">The sequence shown here is derived from an EMBL/GenBank/DDBJ whole genome shotgun (WGS) entry which is preliminary data.</text>
</comment>
<feature type="transmembrane region" description="Helical" evidence="9">
    <location>
        <begin position="6"/>
        <end position="31"/>
    </location>
</feature>
<feature type="domain" description="PAS" evidence="12">
    <location>
        <begin position="527"/>
        <end position="599"/>
    </location>
</feature>
<dbReference type="Pfam" id="PF01590">
    <property type="entry name" value="GAF"/>
    <property type="match status" value="1"/>
</dbReference>
<feature type="modified residue" description="4-aspartylphosphate" evidence="7">
    <location>
        <position position="959"/>
    </location>
</feature>
<evidence type="ECO:0000256" key="3">
    <source>
        <dbReference type="ARBA" id="ARBA00012438"/>
    </source>
</evidence>
<dbReference type="CDD" id="cd00082">
    <property type="entry name" value="HisKA"/>
    <property type="match status" value="1"/>
</dbReference>
<dbReference type="RefSeq" id="WP_124541758.1">
    <property type="nucleotide sequence ID" value="NZ_QUSW01000005.1"/>
</dbReference>
<dbReference type="Pfam" id="PF08447">
    <property type="entry name" value="PAS_3"/>
    <property type="match status" value="1"/>
</dbReference>
<dbReference type="SMART" id="SM00387">
    <property type="entry name" value="HATPase_c"/>
    <property type="match status" value="1"/>
</dbReference>
<keyword evidence="4 7" id="KW-0597">Phosphoprotein</keyword>
<dbReference type="SUPFAM" id="SSF55781">
    <property type="entry name" value="GAF domain-like"/>
    <property type="match status" value="1"/>
</dbReference>
<evidence type="ECO:0000256" key="7">
    <source>
        <dbReference type="PROSITE-ProRule" id="PRU00169"/>
    </source>
</evidence>
<feature type="domain" description="Histidine kinase" evidence="10">
    <location>
        <begin position="672"/>
        <end position="890"/>
    </location>
</feature>
<dbReference type="Proteomes" id="UP000267464">
    <property type="component" value="Unassembled WGS sequence"/>
</dbReference>
<evidence type="ECO:0000259" key="10">
    <source>
        <dbReference type="PROSITE" id="PS50109"/>
    </source>
</evidence>
<dbReference type="OrthoDB" id="8552871at2"/>
<dbReference type="InterPro" id="IPR005467">
    <property type="entry name" value="His_kinase_dom"/>
</dbReference>
<feature type="domain" description="PAC" evidence="13">
    <location>
        <begin position="602"/>
        <end position="654"/>
    </location>
</feature>
<dbReference type="SUPFAM" id="SSF47384">
    <property type="entry name" value="Homodimeric domain of signal transducing histidine kinase"/>
    <property type="match status" value="1"/>
</dbReference>
<dbReference type="CDD" id="cd16922">
    <property type="entry name" value="HATPase_EvgS-ArcB-TorS-like"/>
    <property type="match status" value="1"/>
</dbReference>
<dbReference type="Gene3D" id="3.30.450.40">
    <property type="match status" value="1"/>
</dbReference>
<dbReference type="InterPro" id="IPR035965">
    <property type="entry name" value="PAS-like_dom_sf"/>
</dbReference>
<dbReference type="SMART" id="SM00086">
    <property type="entry name" value="PAC"/>
    <property type="match status" value="1"/>
</dbReference>
<dbReference type="GO" id="GO:0000155">
    <property type="term" value="F:phosphorelay sensor kinase activity"/>
    <property type="evidence" value="ECO:0007669"/>
    <property type="project" value="InterPro"/>
</dbReference>
<dbReference type="SUPFAM" id="SSF55785">
    <property type="entry name" value="PYP-like sensor domain (PAS domain)"/>
    <property type="match status" value="1"/>
</dbReference>
<evidence type="ECO:0000259" key="11">
    <source>
        <dbReference type="PROSITE" id="PS50110"/>
    </source>
</evidence>
<name>A0A3N7HN26_9BURK</name>
<dbReference type="InterPro" id="IPR003018">
    <property type="entry name" value="GAF"/>
</dbReference>
<dbReference type="InterPro" id="IPR003594">
    <property type="entry name" value="HATPase_dom"/>
</dbReference>
<dbReference type="InterPro" id="IPR003661">
    <property type="entry name" value="HisK_dim/P_dom"/>
</dbReference>
<dbReference type="InterPro" id="IPR036097">
    <property type="entry name" value="HisK_dim/P_sf"/>
</dbReference>
<evidence type="ECO:0000256" key="8">
    <source>
        <dbReference type="SAM" id="Coils"/>
    </source>
</evidence>
<dbReference type="CDD" id="cd00130">
    <property type="entry name" value="PAS"/>
    <property type="match status" value="1"/>
</dbReference>
<dbReference type="SMART" id="SM00388">
    <property type="entry name" value="HisKA"/>
    <property type="match status" value="1"/>
</dbReference>
<keyword evidence="6" id="KW-0418">Kinase</keyword>
<dbReference type="NCBIfam" id="TIGR00229">
    <property type="entry name" value="sensory_box"/>
    <property type="match status" value="1"/>
</dbReference>
<keyword evidence="15" id="KW-1185">Reference proteome</keyword>
<protein>
    <recommendedName>
        <fullName evidence="3">histidine kinase</fullName>
        <ecNumber evidence="3">2.7.13.3</ecNumber>
    </recommendedName>
</protein>
<keyword evidence="5" id="KW-0808">Transferase</keyword>
<dbReference type="PANTHER" id="PTHR43547:SF2">
    <property type="entry name" value="HYBRID SIGNAL TRANSDUCTION HISTIDINE KINASE C"/>
    <property type="match status" value="1"/>
</dbReference>
<dbReference type="AlphaFoldDB" id="A0A3N7HN26"/>
<dbReference type="Gene3D" id="2.10.70.100">
    <property type="match status" value="1"/>
</dbReference>
<dbReference type="PROSITE" id="PS50109">
    <property type="entry name" value="HIS_KIN"/>
    <property type="match status" value="1"/>
</dbReference>
<evidence type="ECO:0000256" key="9">
    <source>
        <dbReference type="SAM" id="Phobius"/>
    </source>
</evidence>
<dbReference type="InterPro" id="IPR036890">
    <property type="entry name" value="HATPase_C_sf"/>
</dbReference>
<keyword evidence="8" id="KW-0175">Coiled coil</keyword>
<feature type="domain" description="Response regulatory" evidence="11">
    <location>
        <begin position="910"/>
        <end position="1026"/>
    </location>
</feature>
<dbReference type="SMART" id="SM00065">
    <property type="entry name" value="GAF"/>
    <property type="match status" value="1"/>
</dbReference>
<dbReference type="PANTHER" id="PTHR43547">
    <property type="entry name" value="TWO-COMPONENT HISTIDINE KINASE"/>
    <property type="match status" value="1"/>
</dbReference>
<evidence type="ECO:0000256" key="2">
    <source>
        <dbReference type="ARBA" id="ARBA00004429"/>
    </source>
</evidence>
<dbReference type="GO" id="GO:0005886">
    <property type="term" value="C:plasma membrane"/>
    <property type="evidence" value="ECO:0007669"/>
    <property type="project" value="UniProtKB-SubCell"/>
</dbReference>
<evidence type="ECO:0000256" key="6">
    <source>
        <dbReference type="ARBA" id="ARBA00022777"/>
    </source>
</evidence>
<dbReference type="PRINTS" id="PR00344">
    <property type="entry name" value="BCTRLSENSOR"/>
</dbReference>
<dbReference type="Gene3D" id="3.30.450.20">
    <property type="entry name" value="PAS domain"/>
    <property type="match status" value="2"/>
</dbReference>
<dbReference type="InterPro" id="IPR013655">
    <property type="entry name" value="PAS_fold_3"/>
</dbReference>
<dbReference type="InterPro" id="IPR004358">
    <property type="entry name" value="Sig_transdc_His_kin-like_C"/>
</dbReference>
<dbReference type="SUPFAM" id="SSF52172">
    <property type="entry name" value="CheY-like"/>
    <property type="match status" value="1"/>
</dbReference>
<evidence type="ECO:0000259" key="12">
    <source>
        <dbReference type="PROSITE" id="PS50112"/>
    </source>
</evidence>
<dbReference type="FunFam" id="3.30.565.10:FF:000006">
    <property type="entry name" value="Sensor histidine kinase WalK"/>
    <property type="match status" value="1"/>
</dbReference>
<evidence type="ECO:0000313" key="15">
    <source>
        <dbReference type="Proteomes" id="UP000267464"/>
    </source>
</evidence>
<keyword evidence="9" id="KW-0812">Transmembrane</keyword>
<dbReference type="InterPro" id="IPR029016">
    <property type="entry name" value="GAF-like_dom_sf"/>
</dbReference>
<dbReference type="PROSITE" id="PS50112">
    <property type="entry name" value="PAS"/>
    <property type="match status" value="1"/>
</dbReference>
<evidence type="ECO:0000256" key="1">
    <source>
        <dbReference type="ARBA" id="ARBA00000085"/>
    </source>
</evidence>
<feature type="coiled-coil region" evidence="8">
    <location>
        <begin position="645"/>
        <end position="672"/>
    </location>
</feature>
<reference evidence="14 15" key="2">
    <citation type="submission" date="2018-12" db="EMBL/GenBank/DDBJ databases">
        <title>Rhizobacter gummiphilus sp. nov., a rubber-degrading bacterium isolated from the soil of a botanical garden in Japan.</title>
        <authorList>
            <person name="Shunsuke S.S."/>
        </authorList>
    </citation>
    <scope>NUCLEOTIDE SEQUENCE [LARGE SCALE GENOMIC DNA]</scope>
    <source>
        <strain evidence="14 15">S-16</strain>
    </source>
</reference>
<keyword evidence="9" id="KW-1133">Transmembrane helix</keyword>
<dbReference type="Pfam" id="PF00512">
    <property type="entry name" value="HisKA"/>
    <property type="match status" value="1"/>
</dbReference>
<dbReference type="EC" id="2.7.13.3" evidence="3"/>
<keyword evidence="9" id="KW-0472">Membrane</keyword>
<dbReference type="InterPro" id="IPR001610">
    <property type="entry name" value="PAC"/>
</dbReference>
<dbReference type="Pfam" id="PF00072">
    <property type="entry name" value="Response_reg"/>
    <property type="match status" value="1"/>
</dbReference>
<dbReference type="SUPFAM" id="SSF55874">
    <property type="entry name" value="ATPase domain of HSP90 chaperone/DNA topoisomerase II/histidine kinase"/>
    <property type="match status" value="1"/>
</dbReference>
<dbReference type="Gene3D" id="3.40.50.2300">
    <property type="match status" value="1"/>
</dbReference>
<sequence>MTLRGRLLWMVLAVLLPTAGLFVWIVVSTYLREVESGHERLRETTRALSLVVDRELDKRAAIGRTLAASPAIVRGDLRAFYEEAKGAVEGTGNWIVLVDHDDQLLNTSVPFETPLPRRTWTPDRQIARGDKVEVSNLRIGPVSKQPVLAVFVAEHAQDPPRYNVGVAFTPAALQAILSDQRMPRGWISAVLDREHAVVARTPDPQHWIGRHAEPDLVRAIEAAGEGFVESTSLDGVPVLAFYGRSPGHGWTFVIAVPKDIIVGGARRAAWQAGSAAAVLAVFALGLAVWAARGIRRPIAALERAARQLERDEVPDIEPTGLAEADAVGSALRRAGMQAALDLTERQQALDELRRAEESQRLLVRLNDATRGLRDPAQVQWEVVCRVGRYFGVSRCMYAEVDPASETLVVTRDYVDGVDSVAGLHRLKDFSPDIVAALQRGETVVMVDSHHDPRVDTPQAMAAWDRFETRALLCVPLVRDGRLIAMVALNHRAPRSFSAEEVTLLEQVAERTWFAVDAVAAEAALRESRDVLSLAMRSGKMGAWSRDIATDHVWWSRELEEIFGLEPGSFSGETNTFRHLVHPRDEPLLSAAVTRAILKHEDYSVEFRFRHASGEWRWMEGRGRAMYDEDGRATMLYGLGIDISARKEIEDELRRLNEELSLAHRRKDEFLATLAHELRNPLAPITNAIEIMRLRDPVDSDARWARDIVDRQVRQMTRLVDDLLDVARITRGKINLRMERIALAAVVQGAIEAARPLIEQFGHQLDVQLPAQPVWLDADPTRLTQVLLNLLNNAAKYTPRGGRIAIEARLEGSDAVVEVRDNGIGIPADHLPTVFEMFSQVAPALERSQGGLGIGLALARGLVELHGGRIEARSAGAGRGSVFTVRLPTAVFVHPPASDGGAAPSEVLPMRVLVVDDNRDAADSLAMMLELTGHEVATANDGPSALAVAERFLPDVVLLDIGMPGMNGYEVAQRLRQTEHGRRAFIVALTGWGQEDDKRRAVEAGFDHHLTKPVDPASLHAVLDGRRELA</sequence>
<dbReference type="PROSITE" id="PS50110">
    <property type="entry name" value="RESPONSE_REGULATORY"/>
    <property type="match status" value="1"/>
</dbReference>
<dbReference type="InterPro" id="IPR000700">
    <property type="entry name" value="PAS-assoc_C"/>
</dbReference>
<gene>
    <name evidence="14" type="ORF">DZC73_17950</name>
</gene>
<dbReference type="InterPro" id="IPR001789">
    <property type="entry name" value="Sig_transdc_resp-reg_receiver"/>
</dbReference>
<dbReference type="CDD" id="cd18774">
    <property type="entry name" value="PDC2_HK_sensor"/>
    <property type="match status" value="1"/>
</dbReference>
<dbReference type="InterPro" id="IPR011006">
    <property type="entry name" value="CheY-like_superfamily"/>
</dbReference>
<organism evidence="14 15">
    <name type="scientific">Piscinibacter terrae</name>
    <dbReference type="NCBI Taxonomy" id="2496871"/>
    <lineage>
        <taxon>Bacteria</taxon>
        <taxon>Pseudomonadati</taxon>
        <taxon>Pseudomonadota</taxon>
        <taxon>Betaproteobacteria</taxon>
        <taxon>Burkholderiales</taxon>
        <taxon>Sphaerotilaceae</taxon>
        <taxon>Piscinibacter</taxon>
    </lineage>
</organism>
<dbReference type="EMBL" id="QUSW01000005">
    <property type="protein sequence ID" value="RQP23013.1"/>
    <property type="molecule type" value="Genomic_DNA"/>
</dbReference>
<dbReference type="InterPro" id="IPR000014">
    <property type="entry name" value="PAS"/>
</dbReference>
<reference evidence="14 15" key="1">
    <citation type="submission" date="2018-08" db="EMBL/GenBank/DDBJ databases">
        <authorList>
            <person name="Khan S.A."/>
            <person name="Jeon C.O."/>
            <person name="Chun B.H."/>
            <person name="Jeong S.E."/>
        </authorList>
    </citation>
    <scope>NUCLEOTIDE SEQUENCE [LARGE SCALE GENOMIC DNA]</scope>
    <source>
        <strain evidence="14 15">S-16</strain>
    </source>
</reference>
<proteinExistence type="predicted"/>
<evidence type="ECO:0000256" key="5">
    <source>
        <dbReference type="ARBA" id="ARBA00022679"/>
    </source>
</evidence>
<dbReference type="Pfam" id="PF02518">
    <property type="entry name" value="HATPase_c"/>
    <property type="match status" value="1"/>
</dbReference>
<dbReference type="Gene3D" id="1.10.287.130">
    <property type="match status" value="1"/>
</dbReference>
<comment type="catalytic activity">
    <reaction evidence="1">
        <text>ATP + protein L-histidine = ADP + protein N-phospho-L-histidine.</text>
        <dbReference type="EC" id="2.7.13.3"/>
    </reaction>
</comment>